<evidence type="ECO:0000256" key="3">
    <source>
        <dbReference type="ARBA" id="ARBA00038502"/>
    </source>
</evidence>
<feature type="domain" description="N-acetyltransferase" evidence="4">
    <location>
        <begin position="12"/>
        <end position="162"/>
    </location>
</feature>
<dbReference type="PANTHER" id="PTHR43792">
    <property type="entry name" value="GNAT FAMILY, PUTATIVE (AFU_ORTHOLOGUE AFUA_3G00765)-RELATED-RELATED"/>
    <property type="match status" value="1"/>
</dbReference>
<dbReference type="SUPFAM" id="SSF55729">
    <property type="entry name" value="Acyl-CoA N-acyltransferases (Nat)"/>
    <property type="match status" value="1"/>
</dbReference>
<dbReference type="Gene3D" id="3.40.630.30">
    <property type="match status" value="1"/>
</dbReference>
<dbReference type="Proteomes" id="UP000609802">
    <property type="component" value="Unassembled WGS sequence"/>
</dbReference>
<evidence type="ECO:0000313" key="6">
    <source>
        <dbReference type="Proteomes" id="UP000609802"/>
    </source>
</evidence>
<dbReference type="RefSeq" id="WP_191285832.1">
    <property type="nucleotide sequence ID" value="NZ_BNCH01000002.1"/>
</dbReference>
<organism evidence="5 6">
    <name type="scientific">Aliiroseovarius zhejiangensis</name>
    <dbReference type="NCBI Taxonomy" id="1632025"/>
    <lineage>
        <taxon>Bacteria</taxon>
        <taxon>Pseudomonadati</taxon>
        <taxon>Pseudomonadota</taxon>
        <taxon>Alphaproteobacteria</taxon>
        <taxon>Rhodobacterales</taxon>
        <taxon>Paracoccaceae</taxon>
        <taxon>Aliiroseovarius</taxon>
    </lineage>
</organism>
<evidence type="ECO:0000256" key="1">
    <source>
        <dbReference type="ARBA" id="ARBA00022679"/>
    </source>
</evidence>
<dbReference type="InterPro" id="IPR051531">
    <property type="entry name" value="N-acetyltransferase"/>
</dbReference>
<proteinExistence type="inferred from homology"/>
<dbReference type="InterPro" id="IPR016181">
    <property type="entry name" value="Acyl_CoA_acyltransferase"/>
</dbReference>
<evidence type="ECO:0000313" key="5">
    <source>
        <dbReference type="EMBL" id="GHE95229.1"/>
    </source>
</evidence>
<protein>
    <submittedName>
        <fullName evidence="5">N-acetyltransferase GCN5</fullName>
    </submittedName>
</protein>
<keyword evidence="1" id="KW-0808">Transferase</keyword>
<reference evidence="6" key="1">
    <citation type="journal article" date="2019" name="Int. J. Syst. Evol. Microbiol.">
        <title>The Global Catalogue of Microorganisms (GCM) 10K type strain sequencing project: providing services to taxonomists for standard genome sequencing and annotation.</title>
        <authorList>
            <consortium name="The Broad Institute Genomics Platform"/>
            <consortium name="The Broad Institute Genome Sequencing Center for Infectious Disease"/>
            <person name="Wu L."/>
            <person name="Ma J."/>
        </authorList>
    </citation>
    <scope>NUCLEOTIDE SEQUENCE [LARGE SCALE GENOMIC DNA]</scope>
    <source>
        <strain evidence="6">KCTC 42443</strain>
    </source>
</reference>
<evidence type="ECO:0000256" key="2">
    <source>
        <dbReference type="ARBA" id="ARBA00023315"/>
    </source>
</evidence>
<gene>
    <name evidence="5" type="ORF">GCM10016455_14760</name>
</gene>
<comment type="similarity">
    <text evidence="3">Belongs to the acetyltransferase family. RimJ subfamily.</text>
</comment>
<accession>A0ABQ3IYF1</accession>
<dbReference type="PANTHER" id="PTHR43792:SF8">
    <property type="entry name" value="[RIBOSOMAL PROTEIN US5]-ALANINE N-ACETYLTRANSFERASE"/>
    <property type="match status" value="1"/>
</dbReference>
<comment type="caution">
    <text evidence="5">The sequence shown here is derived from an EMBL/GenBank/DDBJ whole genome shotgun (WGS) entry which is preliminary data.</text>
</comment>
<dbReference type="EMBL" id="BNCH01000002">
    <property type="protein sequence ID" value="GHE95229.1"/>
    <property type="molecule type" value="Genomic_DNA"/>
</dbReference>
<dbReference type="Pfam" id="PF13302">
    <property type="entry name" value="Acetyltransf_3"/>
    <property type="match status" value="1"/>
</dbReference>
<dbReference type="InterPro" id="IPR000182">
    <property type="entry name" value="GNAT_dom"/>
</dbReference>
<keyword evidence="2" id="KW-0012">Acyltransferase</keyword>
<evidence type="ECO:0000259" key="4">
    <source>
        <dbReference type="PROSITE" id="PS51186"/>
    </source>
</evidence>
<sequence length="172" mass="18884">MADKFVIRAGRLTLRPLGAADGEQVVDLLNDYEVSRWLTVVPHPYRLSDFNGFLTHLADTSPLGGLAIEQNGQVMGVIGLDPTLGYWLGRVHQGRGVMTEAATALVDWAFENLEIDRIGSGYFRGNAASRAVLTKLGFRETGVIERVNCVAQGTVVELIKLDLSRDGWQRSQ</sequence>
<dbReference type="PROSITE" id="PS51186">
    <property type="entry name" value="GNAT"/>
    <property type="match status" value="1"/>
</dbReference>
<name>A0ABQ3IYF1_9RHOB</name>
<keyword evidence="6" id="KW-1185">Reference proteome</keyword>